<dbReference type="GO" id="GO:0016987">
    <property type="term" value="F:sigma factor activity"/>
    <property type="evidence" value="ECO:0007669"/>
    <property type="project" value="UniProtKB-KW"/>
</dbReference>
<evidence type="ECO:0000256" key="6">
    <source>
        <dbReference type="RuleBase" id="RU000716"/>
    </source>
</evidence>
<gene>
    <name evidence="8" type="ORF">HMPREF0766_11366</name>
</gene>
<dbReference type="NCBIfam" id="TIGR02937">
    <property type="entry name" value="sigma70-ECF"/>
    <property type="match status" value="1"/>
</dbReference>
<dbReference type="InterPro" id="IPR007627">
    <property type="entry name" value="RNA_pol_sigma70_r2"/>
</dbReference>
<dbReference type="InterPro" id="IPR036388">
    <property type="entry name" value="WH-like_DNA-bd_sf"/>
</dbReference>
<dbReference type="PROSITE" id="PS01063">
    <property type="entry name" value="SIGMA70_ECF"/>
    <property type="match status" value="1"/>
</dbReference>
<protein>
    <recommendedName>
        <fullName evidence="6">RNA polymerase sigma factor</fullName>
    </recommendedName>
</protein>
<dbReference type="AlphaFoldDB" id="D7VK47"/>
<evidence type="ECO:0000256" key="5">
    <source>
        <dbReference type="ARBA" id="ARBA00023163"/>
    </source>
</evidence>
<dbReference type="InterPro" id="IPR000838">
    <property type="entry name" value="RNA_pol_sigma70_ECF_CS"/>
</dbReference>
<comment type="similarity">
    <text evidence="1 6">Belongs to the sigma-70 factor family. ECF subfamily.</text>
</comment>
<organism evidence="8 9">
    <name type="scientific">Sphingobacterium spiritivorum ATCC 33861</name>
    <dbReference type="NCBI Taxonomy" id="525373"/>
    <lineage>
        <taxon>Bacteria</taxon>
        <taxon>Pseudomonadati</taxon>
        <taxon>Bacteroidota</taxon>
        <taxon>Sphingobacteriia</taxon>
        <taxon>Sphingobacteriales</taxon>
        <taxon>Sphingobacteriaceae</taxon>
        <taxon>Sphingobacterium</taxon>
    </lineage>
</organism>
<dbReference type="GO" id="GO:0003677">
    <property type="term" value="F:DNA binding"/>
    <property type="evidence" value="ECO:0007669"/>
    <property type="project" value="UniProtKB-KW"/>
</dbReference>
<dbReference type="EMBL" id="ACHA02000005">
    <property type="protein sequence ID" value="EFK58649.1"/>
    <property type="molecule type" value="Genomic_DNA"/>
</dbReference>
<dbReference type="SUPFAM" id="SSF88946">
    <property type="entry name" value="Sigma2 domain of RNA polymerase sigma factors"/>
    <property type="match status" value="1"/>
</dbReference>
<keyword evidence="4 6" id="KW-0238">DNA-binding</keyword>
<dbReference type="InterPro" id="IPR013325">
    <property type="entry name" value="RNA_pol_sigma_r2"/>
</dbReference>
<evidence type="ECO:0000259" key="7">
    <source>
        <dbReference type="Pfam" id="PF04542"/>
    </source>
</evidence>
<accession>D7VK47</accession>
<feature type="domain" description="RNA polymerase sigma-70 region 2" evidence="7">
    <location>
        <begin position="34"/>
        <end position="100"/>
    </location>
</feature>
<keyword evidence="3 6" id="KW-0731">Sigma factor</keyword>
<dbReference type="PANTHER" id="PTHR43133:SF8">
    <property type="entry name" value="RNA POLYMERASE SIGMA FACTOR HI_1459-RELATED"/>
    <property type="match status" value="1"/>
</dbReference>
<evidence type="ECO:0000256" key="1">
    <source>
        <dbReference type="ARBA" id="ARBA00010641"/>
    </source>
</evidence>
<dbReference type="PANTHER" id="PTHR43133">
    <property type="entry name" value="RNA POLYMERASE ECF-TYPE SIGMA FACTO"/>
    <property type="match status" value="1"/>
</dbReference>
<evidence type="ECO:0000256" key="2">
    <source>
        <dbReference type="ARBA" id="ARBA00023015"/>
    </source>
</evidence>
<dbReference type="InterPro" id="IPR039425">
    <property type="entry name" value="RNA_pol_sigma-70-like"/>
</dbReference>
<dbReference type="InterPro" id="IPR013324">
    <property type="entry name" value="RNA_pol_sigma_r3/r4-like"/>
</dbReference>
<comment type="caution">
    <text evidence="8">The sequence shown here is derived from an EMBL/GenBank/DDBJ whole genome shotgun (WGS) entry which is preliminary data.</text>
</comment>
<keyword evidence="2 6" id="KW-0805">Transcription regulation</keyword>
<name>D7VK47_SPHSI</name>
<dbReference type="eggNOG" id="COG1595">
    <property type="taxonomic scope" value="Bacteria"/>
</dbReference>
<dbReference type="Proteomes" id="UP000006258">
    <property type="component" value="Unassembled WGS sequence"/>
</dbReference>
<evidence type="ECO:0000256" key="4">
    <source>
        <dbReference type="ARBA" id="ARBA00023125"/>
    </source>
</evidence>
<sequence>MIYPDNLILLDADICNQLLKIPMSSSQKDVELWIENYSGSLLRQAYFLLANKEDAEDLVQDVFMTAFLMKDRYQGKSSPLTWLKGILNHKAADLYRRKYRGNETVSMDYFFDENGGWRDLDVQNHWDIITDTSASLLDNEKFNKSLQECLQALPQKWGFLIRQCYIQQKKAEEICQEVNISTTNYWKILQRSRMQLRKCLDIKWFNNTNNA</sequence>
<evidence type="ECO:0000313" key="8">
    <source>
        <dbReference type="EMBL" id="EFK58649.1"/>
    </source>
</evidence>
<dbReference type="Gene3D" id="1.10.10.10">
    <property type="entry name" value="Winged helix-like DNA-binding domain superfamily/Winged helix DNA-binding domain"/>
    <property type="match status" value="1"/>
</dbReference>
<keyword evidence="5 6" id="KW-0804">Transcription</keyword>
<evidence type="ECO:0000313" key="9">
    <source>
        <dbReference type="Proteomes" id="UP000006258"/>
    </source>
</evidence>
<dbReference type="HOGENOM" id="CLU_047691_2_0_10"/>
<proteinExistence type="inferred from homology"/>
<dbReference type="SUPFAM" id="SSF88659">
    <property type="entry name" value="Sigma3 and sigma4 domains of RNA polymerase sigma factors"/>
    <property type="match status" value="1"/>
</dbReference>
<dbReference type="Gene3D" id="1.10.1740.10">
    <property type="match status" value="1"/>
</dbReference>
<dbReference type="Pfam" id="PF04542">
    <property type="entry name" value="Sigma70_r2"/>
    <property type="match status" value="1"/>
</dbReference>
<dbReference type="STRING" id="525373.HMPREF0766_11366"/>
<reference evidence="8" key="1">
    <citation type="submission" date="2010-07" db="EMBL/GenBank/DDBJ databases">
        <authorList>
            <person name="Muzny D."/>
            <person name="Qin X."/>
            <person name="Buhay C."/>
            <person name="Dugan-Rocha S."/>
            <person name="Ding Y."/>
            <person name="Chen G."/>
            <person name="Hawes A."/>
            <person name="Holder M."/>
            <person name="Jhangiani S."/>
            <person name="Johnson A."/>
            <person name="Khan Z."/>
            <person name="Li Z."/>
            <person name="Liu W."/>
            <person name="Liu X."/>
            <person name="Perez L."/>
            <person name="Shen H."/>
            <person name="Wang Q."/>
            <person name="Watt J."/>
            <person name="Xi L."/>
            <person name="Xin Y."/>
            <person name="Zhou J."/>
            <person name="Deng J."/>
            <person name="Jiang H."/>
            <person name="Liu Y."/>
            <person name="Qu J."/>
            <person name="Song X.-Z."/>
            <person name="Zhang L."/>
            <person name="Villasana D."/>
            <person name="Johnson A."/>
            <person name="Liu J."/>
            <person name="Liyanage D."/>
            <person name="Lorensuhewa L."/>
            <person name="Robinson T."/>
            <person name="Song A."/>
            <person name="Song B.-B."/>
            <person name="Dinh H."/>
            <person name="Thornton R."/>
            <person name="Coyle M."/>
            <person name="Francisco L."/>
            <person name="Jackson L."/>
            <person name="Javaid M."/>
            <person name="Korchina V."/>
            <person name="Kovar C."/>
            <person name="Mata R."/>
            <person name="Mathew T."/>
            <person name="Ngo R."/>
            <person name="Nguyen L."/>
            <person name="Nguyen N."/>
            <person name="Okwuonu G."/>
            <person name="Ongeri F."/>
            <person name="Pham C."/>
            <person name="Simmons D."/>
            <person name="Wilczek-Boney K."/>
            <person name="Hale W."/>
            <person name="Jakkamsetti A."/>
            <person name="Pham P."/>
            <person name="Ruth R."/>
            <person name="San Lucas F."/>
            <person name="Warren J."/>
            <person name="Zhang J."/>
            <person name="Zhao Z."/>
            <person name="Zhou C."/>
            <person name="Zhu D."/>
            <person name="Lee S."/>
            <person name="Bess C."/>
            <person name="Blankenburg K."/>
            <person name="Forbes L."/>
            <person name="Fu Q."/>
            <person name="Gubbala S."/>
            <person name="Hirani K."/>
            <person name="Jayaseelan J.C."/>
            <person name="Lara F."/>
            <person name="Munidasa M."/>
            <person name="Palculict T."/>
            <person name="Patil S."/>
            <person name="Pu L.-L."/>
            <person name="Saada N."/>
            <person name="Tang L."/>
            <person name="Weissenberger G."/>
            <person name="Zhu Y."/>
            <person name="Hemphill L."/>
            <person name="Shang Y."/>
            <person name="Youmans B."/>
            <person name="Ayvaz T."/>
            <person name="Ross M."/>
            <person name="Santibanez J."/>
            <person name="Aqrawi P."/>
            <person name="Gross S."/>
            <person name="Joshi V."/>
            <person name="Fowler G."/>
            <person name="Nazareth L."/>
            <person name="Reid J."/>
            <person name="Worley K."/>
            <person name="Petrosino J."/>
            <person name="Highlander S."/>
            <person name="Gibbs R."/>
        </authorList>
    </citation>
    <scope>NUCLEOTIDE SEQUENCE [LARGE SCALE GENOMIC DNA]</scope>
    <source>
        <strain evidence="8">ATCC 33861</strain>
    </source>
</reference>
<keyword evidence="9" id="KW-1185">Reference proteome</keyword>
<dbReference type="GO" id="GO:0006352">
    <property type="term" value="P:DNA-templated transcription initiation"/>
    <property type="evidence" value="ECO:0007669"/>
    <property type="project" value="InterPro"/>
</dbReference>
<evidence type="ECO:0000256" key="3">
    <source>
        <dbReference type="ARBA" id="ARBA00023082"/>
    </source>
</evidence>
<dbReference type="InterPro" id="IPR014284">
    <property type="entry name" value="RNA_pol_sigma-70_dom"/>
</dbReference>